<dbReference type="EC" id="4.4.1.11" evidence="4"/>
<keyword evidence="2 3" id="KW-0663">Pyridoxal phosphate</keyword>
<evidence type="ECO:0000256" key="2">
    <source>
        <dbReference type="ARBA" id="ARBA00022898"/>
    </source>
</evidence>
<dbReference type="GO" id="GO:0019346">
    <property type="term" value="P:transsulfuration"/>
    <property type="evidence" value="ECO:0007669"/>
    <property type="project" value="InterPro"/>
</dbReference>
<dbReference type="InterPro" id="IPR015424">
    <property type="entry name" value="PyrdxlP-dep_Trfase"/>
</dbReference>
<dbReference type="GO" id="GO:0030170">
    <property type="term" value="F:pyridoxal phosphate binding"/>
    <property type="evidence" value="ECO:0007669"/>
    <property type="project" value="InterPro"/>
</dbReference>
<dbReference type="GO" id="GO:0018826">
    <property type="term" value="F:methionine gamma-lyase activity"/>
    <property type="evidence" value="ECO:0007669"/>
    <property type="project" value="UniProtKB-EC"/>
</dbReference>
<sequence>MSTHPVKQAFATRAIHYGYDPQQYHGALCPPVFMSSTFTFPSAEYGGACFAGTEHGYFYSRIANPTLHLLEQRIANLGGRRGGGGLFLRHGGGDRLLLDAAGAGR</sequence>
<organism evidence="4 5">
    <name type="scientific">Serratia odorifera</name>
    <dbReference type="NCBI Taxonomy" id="618"/>
    <lineage>
        <taxon>Bacteria</taxon>
        <taxon>Pseudomonadati</taxon>
        <taxon>Pseudomonadota</taxon>
        <taxon>Gammaproteobacteria</taxon>
        <taxon>Enterobacterales</taxon>
        <taxon>Yersiniaceae</taxon>
        <taxon>Serratia</taxon>
    </lineage>
</organism>
<evidence type="ECO:0000256" key="3">
    <source>
        <dbReference type="RuleBase" id="RU362118"/>
    </source>
</evidence>
<evidence type="ECO:0000313" key="5">
    <source>
        <dbReference type="Proteomes" id="UP000281391"/>
    </source>
</evidence>
<dbReference type="AlphaFoldDB" id="A0A447KLN5"/>
<accession>A0A447KLN5</accession>
<comment type="cofactor">
    <cofactor evidence="1 3">
        <name>pyridoxal 5'-phosphate</name>
        <dbReference type="ChEBI" id="CHEBI:597326"/>
    </cofactor>
</comment>
<gene>
    <name evidence="4" type="primary">mdeA_2</name>
    <name evidence="4" type="ORF">NCTC11214_00707</name>
</gene>
<name>A0A447KLN5_SEROD</name>
<proteinExistence type="inferred from homology"/>
<dbReference type="EMBL" id="LR134117">
    <property type="protein sequence ID" value="VDZ52429.1"/>
    <property type="molecule type" value="Genomic_DNA"/>
</dbReference>
<evidence type="ECO:0000313" key="4">
    <source>
        <dbReference type="EMBL" id="VDZ52429.1"/>
    </source>
</evidence>
<dbReference type="Proteomes" id="UP000281391">
    <property type="component" value="Chromosome"/>
</dbReference>
<dbReference type="Pfam" id="PF01053">
    <property type="entry name" value="Cys_Met_Meta_PP"/>
    <property type="match status" value="1"/>
</dbReference>
<dbReference type="InterPro" id="IPR015421">
    <property type="entry name" value="PyrdxlP-dep_Trfase_major"/>
</dbReference>
<dbReference type="SUPFAM" id="SSF53383">
    <property type="entry name" value="PLP-dependent transferases"/>
    <property type="match status" value="1"/>
</dbReference>
<evidence type="ECO:0000256" key="1">
    <source>
        <dbReference type="ARBA" id="ARBA00001933"/>
    </source>
</evidence>
<dbReference type="InterPro" id="IPR000277">
    <property type="entry name" value="Cys/Met-Metab_PyrdxlP-dep_enz"/>
</dbReference>
<comment type="similarity">
    <text evidence="3">Belongs to the trans-sulfuration enzymes family.</text>
</comment>
<dbReference type="Gene3D" id="3.40.640.10">
    <property type="entry name" value="Type I PLP-dependent aspartate aminotransferase-like (Major domain)"/>
    <property type="match status" value="1"/>
</dbReference>
<keyword evidence="4" id="KW-0456">Lyase</keyword>
<dbReference type="KEGG" id="sof:NCTC11214_00707"/>
<reference evidence="4 5" key="1">
    <citation type="submission" date="2018-12" db="EMBL/GenBank/DDBJ databases">
        <authorList>
            <consortium name="Pathogen Informatics"/>
        </authorList>
    </citation>
    <scope>NUCLEOTIDE SEQUENCE [LARGE SCALE GENOMIC DNA]</scope>
    <source>
        <strain evidence="4 5">NCTC11214</strain>
    </source>
</reference>
<protein>
    <submittedName>
        <fullName evidence="4">Methionine gamma-lyase</fullName>
        <ecNumber evidence="4">4.4.1.11</ecNumber>
    </submittedName>
</protein>